<dbReference type="Proteomes" id="UP001168098">
    <property type="component" value="Unassembled WGS sequence"/>
</dbReference>
<dbReference type="InterPro" id="IPR000626">
    <property type="entry name" value="Ubiquitin-like_dom"/>
</dbReference>
<evidence type="ECO:0000256" key="1">
    <source>
        <dbReference type="SAM" id="MobiDB-lite"/>
    </source>
</evidence>
<dbReference type="PANTHER" id="PTHR10621:SF38">
    <property type="entry name" value="UBIQUITIN DOMAIN-CONTAINING PROTEIN 7SL RNA1-RELATED"/>
    <property type="match status" value="1"/>
</dbReference>
<dbReference type="EMBL" id="JARBHA010000010">
    <property type="protein sequence ID" value="KAJ9689610.1"/>
    <property type="molecule type" value="Genomic_DNA"/>
</dbReference>
<feature type="compositionally biased region" description="Pro residues" evidence="1">
    <location>
        <begin position="74"/>
        <end position="114"/>
    </location>
</feature>
<dbReference type="Pfam" id="PF00240">
    <property type="entry name" value="ubiquitin"/>
    <property type="match status" value="3"/>
</dbReference>
<feature type="region of interest" description="Disordered" evidence="1">
    <location>
        <begin position="74"/>
        <end position="116"/>
    </location>
</feature>
<evidence type="ECO:0000313" key="3">
    <source>
        <dbReference type="EMBL" id="KAJ9689610.1"/>
    </source>
</evidence>
<dbReference type="GO" id="GO:0005654">
    <property type="term" value="C:nucleoplasm"/>
    <property type="evidence" value="ECO:0007669"/>
    <property type="project" value="TreeGrafter"/>
</dbReference>
<gene>
    <name evidence="3" type="ORF">PVL29_012351</name>
</gene>
<feature type="domain" description="Ubiquitin-like" evidence="2">
    <location>
        <begin position="117"/>
        <end position="189"/>
    </location>
</feature>
<dbReference type="GO" id="GO:0043130">
    <property type="term" value="F:ubiquitin binding"/>
    <property type="evidence" value="ECO:0007669"/>
    <property type="project" value="TreeGrafter"/>
</dbReference>
<feature type="domain" description="Ubiquitin-like" evidence="2">
    <location>
        <begin position="201"/>
        <end position="275"/>
    </location>
</feature>
<dbReference type="InterPro" id="IPR029071">
    <property type="entry name" value="Ubiquitin-like_domsf"/>
</dbReference>
<accession>A0AA38ZIB7</accession>
<dbReference type="PANTHER" id="PTHR10621">
    <property type="entry name" value="UV EXCISION REPAIR PROTEIN RAD23"/>
    <property type="match status" value="1"/>
</dbReference>
<dbReference type="GO" id="GO:0070628">
    <property type="term" value="F:proteasome binding"/>
    <property type="evidence" value="ECO:0007669"/>
    <property type="project" value="TreeGrafter"/>
</dbReference>
<evidence type="ECO:0000313" key="4">
    <source>
        <dbReference type="Proteomes" id="UP001168098"/>
    </source>
</evidence>
<dbReference type="CDD" id="cd17039">
    <property type="entry name" value="Ubl_ubiquitin_like"/>
    <property type="match status" value="2"/>
</dbReference>
<dbReference type="AlphaFoldDB" id="A0AA38ZIB7"/>
<feature type="domain" description="Ubiquitin-like" evidence="2">
    <location>
        <begin position="1"/>
        <end position="72"/>
    </location>
</feature>
<dbReference type="PROSITE" id="PS50053">
    <property type="entry name" value="UBIQUITIN_2"/>
    <property type="match status" value="3"/>
</dbReference>
<name>A0AA38ZIB7_VITRO</name>
<dbReference type="SMART" id="SM00213">
    <property type="entry name" value="UBQ"/>
    <property type="match status" value="3"/>
</dbReference>
<keyword evidence="4" id="KW-1185">Reference proteome</keyword>
<sequence>MDVIFEPQGGEPFSLELGFFDTVLEIKEKVQKYHGIPASRQTLFFNGHLLQDNRDIPSIQMFYNCRIQMIISPDPPSETPPPLINIEDSPPPNNLQEDPSPPPPPPPLPPPPPSTKIQILLRIPTSKIHLSIEMDLAHTVGRLKEKIHEMEGIPVNRMVLYWRGRELQDSRSLRDCELSDRSEIDVGIKPLPASGSGSKRLKLMVMSKCGTKKVPVEVNPLDNVGELRKELEKLDQRFQFHLPPEGYFFIYKQNVMDDDRSFRWHHVGQGDTVEIFNGCVTGGS</sequence>
<dbReference type="Gene3D" id="3.10.20.90">
    <property type="entry name" value="Phosphatidylinositol 3-kinase Catalytic Subunit, Chain A, domain 1"/>
    <property type="match status" value="3"/>
</dbReference>
<proteinExistence type="predicted"/>
<dbReference type="SUPFAM" id="SSF54236">
    <property type="entry name" value="Ubiquitin-like"/>
    <property type="match status" value="3"/>
</dbReference>
<dbReference type="GO" id="GO:0031593">
    <property type="term" value="F:polyubiquitin modification-dependent protein binding"/>
    <property type="evidence" value="ECO:0007669"/>
    <property type="project" value="TreeGrafter"/>
</dbReference>
<dbReference type="GO" id="GO:0043161">
    <property type="term" value="P:proteasome-mediated ubiquitin-dependent protein catabolic process"/>
    <property type="evidence" value="ECO:0007669"/>
    <property type="project" value="TreeGrafter"/>
</dbReference>
<protein>
    <recommendedName>
        <fullName evidence="2">Ubiquitin-like domain-containing protein</fullName>
    </recommendedName>
</protein>
<evidence type="ECO:0000259" key="2">
    <source>
        <dbReference type="PROSITE" id="PS50053"/>
    </source>
</evidence>
<organism evidence="3 4">
    <name type="scientific">Vitis rotundifolia</name>
    <name type="common">Muscadine grape</name>
    <dbReference type="NCBI Taxonomy" id="103349"/>
    <lineage>
        <taxon>Eukaryota</taxon>
        <taxon>Viridiplantae</taxon>
        <taxon>Streptophyta</taxon>
        <taxon>Embryophyta</taxon>
        <taxon>Tracheophyta</taxon>
        <taxon>Spermatophyta</taxon>
        <taxon>Magnoliopsida</taxon>
        <taxon>eudicotyledons</taxon>
        <taxon>Gunneridae</taxon>
        <taxon>Pentapetalae</taxon>
        <taxon>rosids</taxon>
        <taxon>Vitales</taxon>
        <taxon>Vitaceae</taxon>
        <taxon>Viteae</taxon>
        <taxon>Vitis</taxon>
    </lineage>
</organism>
<comment type="caution">
    <text evidence="3">The sequence shown here is derived from an EMBL/GenBank/DDBJ whole genome shotgun (WGS) entry which is preliminary data.</text>
</comment>
<dbReference type="GO" id="GO:0005829">
    <property type="term" value="C:cytosol"/>
    <property type="evidence" value="ECO:0007669"/>
    <property type="project" value="TreeGrafter"/>
</dbReference>
<reference evidence="3 4" key="1">
    <citation type="journal article" date="2023" name="BMC Biotechnol.">
        <title>Vitis rotundifolia cv Carlos genome sequencing.</title>
        <authorList>
            <person name="Huff M."/>
            <person name="Hulse-Kemp A."/>
            <person name="Scheffler B."/>
            <person name="Youngblood R."/>
            <person name="Simpson S."/>
            <person name="Babiker E."/>
            <person name="Staton M."/>
        </authorList>
    </citation>
    <scope>NUCLEOTIDE SEQUENCE [LARGE SCALE GENOMIC DNA]</scope>
    <source>
        <tissue evidence="3">Leaf</tissue>
    </source>
</reference>